<dbReference type="GO" id="GO:0022857">
    <property type="term" value="F:transmembrane transporter activity"/>
    <property type="evidence" value="ECO:0007669"/>
    <property type="project" value="InterPro"/>
</dbReference>
<accession>A0A8H7MMT6</accession>
<feature type="transmembrane region" description="Helical" evidence="5">
    <location>
        <begin position="378"/>
        <end position="399"/>
    </location>
</feature>
<evidence type="ECO:0000256" key="1">
    <source>
        <dbReference type="ARBA" id="ARBA00004141"/>
    </source>
</evidence>
<feature type="transmembrane region" description="Helical" evidence="5">
    <location>
        <begin position="192"/>
        <end position="215"/>
    </location>
</feature>
<keyword evidence="8" id="KW-1185">Reference proteome</keyword>
<dbReference type="FunFam" id="1.20.1250.20:FF:000011">
    <property type="entry name" value="MFS multidrug transporter, putative"/>
    <property type="match status" value="1"/>
</dbReference>
<keyword evidence="3 5" id="KW-1133">Transmembrane helix</keyword>
<dbReference type="PANTHER" id="PTHR23502">
    <property type="entry name" value="MAJOR FACILITATOR SUPERFAMILY"/>
    <property type="match status" value="1"/>
</dbReference>
<protein>
    <recommendedName>
        <fullName evidence="6">Major facilitator superfamily (MFS) profile domain-containing protein</fullName>
    </recommendedName>
</protein>
<evidence type="ECO:0000313" key="7">
    <source>
        <dbReference type="EMBL" id="KAF9700582.1"/>
    </source>
</evidence>
<feature type="transmembrane region" description="Helical" evidence="5">
    <location>
        <begin position="104"/>
        <end position="121"/>
    </location>
</feature>
<dbReference type="Pfam" id="PF07690">
    <property type="entry name" value="MFS_1"/>
    <property type="match status" value="1"/>
</dbReference>
<dbReference type="GO" id="GO:0016020">
    <property type="term" value="C:membrane"/>
    <property type="evidence" value="ECO:0007669"/>
    <property type="project" value="UniProtKB-SubCell"/>
</dbReference>
<feature type="transmembrane region" description="Helical" evidence="5">
    <location>
        <begin position="405"/>
        <end position="428"/>
    </location>
</feature>
<feature type="transmembrane region" description="Helical" evidence="5">
    <location>
        <begin position="221"/>
        <end position="241"/>
    </location>
</feature>
<comment type="subcellular location">
    <subcellularLocation>
        <location evidence="1">Membrane</location>
        <topology evidence="1">Multi-pass membrane protein</topology>
    </subcellularLocation>
</comment>
<feature type="transmembrane region" description="Helical" evidence="5">
    <location>
        <begin position="338"/>
        <end position="358"/>
    </location>
</feature>
<keyword evidence="2 5" id="KW-0812">Transmembrane</keyword>
<feature type="domain" description="Major facilitator superfamily (MFS) profile" evidence="6">
    <location>
        <begin position="67"/>
        <end position="501"/>
    </location>
</feature>
<evidence type="ECO:0000256" key="2">
    <source>
        <dbReference type="ARBA" id="ARBA00022692"/>
    </source>
</evidence>
<evidence type="ECO:0000256" key="5">
    <source>
        <dbReference type="SAM" id="Phobius"/>
    </source>
</evidence>
<dbReference type="Proteomes" id="UP000651452">
    <property type="component" value="Unassembled WGS sequence"/>
</dbReference>
<dbReference type="OrthoDB" id="6770063at2759"/>
<dbReference type="InterPro" id="IPR011701">
    <property type="entry name" value="MFS"/>
</dbReference>
<sequence>MSSSKQKPKPGHITAPPVADVVLAILTQAPTPAPNPPSKLADPFLVTFTDPDPTNPKDWLSRLKWSVTDVLSATGFNRIMVSTIMAPALSTIAIELHMTHIESVMALSIYLLATAFGPLVIGPLSEVYGRQKILHASNVWFLAWNVVCGFAKTKEVLIAARFLAGFGASSIYALAGGVLGDVWRPEQRGRSLGVYLLIPLLGAAVGPIIGGFMAGRTTWRWMFWSTSIFQAVMIAVSFTAFKETYAPVILARRAARLRKITGDTRYYTEHERMVADRSILSVLGNALTRPLRLLFFHPIIIIASVNLAFDYGILYIVLTSFAELWTNYYHVSVEMSGLHYLAVALGELAGAQIGAPMIDRFYLRKKAQHPDGDLAPEYRLPVIFPGALLAPVGLFIYGWTAEHRVHWMAVDIGVFIAMFGSQMSGMAWQAYIMDAYSDHTSSARAATQFSASLTAFLFPLFVPTMYRAMGYGWGNTAMAFASLALAVPGPIVLWYYGAKLRARARSTY</sequence>
<dbReference type="InterPro" id="IPR036259">
    <property type="entry name" value="MFS_trans_sf"/>
</dbReference>
<reference evidence="7" key="2">
    <citation type="submission" date="2020-09" db="EMBL/GenBank/DDBJ databases">
        <title>Reference genome assembly for Australian Ascochyta lentis isolate Al4.</title>
        <authorList>
            <person name="Lee R.C."/>
            <person name="Farfan-Caceres L.M."/>
            <person name="Debler J.W."/>
            <person name="Williams A.H."/>
            <person name="Henares B.M."/>
        </authorList>
    </citation>
    <scope>NUCLEOTIDE SEQUENCE</scope>
    <source>
        <strain evidence="7">Al4</strain>
    </source>
</reference>
<feature type="transmembrane region" description="Helical" evidence="5">
    <location>
        <begin position="158"/>
        <end position="180"/>
    </location>
</feature>
<reference evidence="7" key="1">
    <citation type="submission" date="2018-12" db="EMBL/GenBank/DDBJ databases">
        <authorList>
            <person name="Syme R.A."/>
            <person name="Farfan-Caceres L."/>
            <person name="Lichtenzveig J."/>
        </authorList>
    </citation>
    <scope>NUCLEOTIDE SEQUENCE</scope>
    <source>
        <strain evidence="7">Al4</strain>
    </source>
</reference>
<gene>
    <name evidence="7" type="ORF">EKO04_002029</name>
</gene>
<comment type="caution">
    <text evidence="7">The sequence shown here is derived from an EMBL/GenBank/DDBJ whole genome shotgun (WGS) entry which is preliminary data.</text>
</comment>
<evidence type="ECO:0000256" key="3">
    <source>
        <dbReference type="ARBA" id="ARBA00022989"/>
    </source>
</evidence>
<feature type="transmembrane region" description="Helical" evidence="5">
    <location>
        <begin position="478"/>
        <end position="496"/>
    </location>
</feature>
<evidence type="ECO:0000256" key="4">
    <source>
        <dbReference type="ARBA" id="ARBA00023136"/>
    </source>
</evidence>
<dbReference type="PROSITE" id="PS50850">
    <property type="entry name" value="MFS"/>
    <property type="match status" value="1"/>
</dbReference>
<evidence type="ECO:0000259" key="6">
    <source>
        <dbReference type="PROSITE" id="PS50850"/>
    </source>
</evidence>
<dbReference type="AlphaFoldDB" id="A0A8H7MMT6"/>
<proteinExistence type="predicted"/>
<dbReference type="InterPro" id="IPR020846">
    <property type="entry name" value="MFS_dom"/>
</dbReference>
<evidence type="ECO:0000313" key="8">
    <source>
        <dbReference type="Proteomes" id="UP000651452"/>
    </source>
</evidence>
<name>A0A8H7MMT6_9PLEO</name>
<dbReference type="EMBL" id="RZGK01000003">
    <property type="protein sequence ID" value="KAF9700582.1"/>
    <property type="molecule type" value="Genomic_DNA"/>
</dbReference>
<dbReference type="CDD" id="cd17323">
    <property type="entry name" value="MFS_Tpo1_MDR_like"/>
    <property type="match status" value="1"/>
</dbReference>
<feature type="transmembrane region" description="Helical" evidence="5">
    <location>
        <begin position="449"/>
        <end position="466"/>
    </location>
</feature>
<organism evidence="7 8">
    <name type="scientific">Ascochyta lentis</name>
    <dbReference type="NCBI Taxonomy" id="205686"/>
    <lineage>
        <taxon>Eukaryota</taxon>
        <taxon>Fungi</taxon>
        <taxon>Dikarya</taxon>
        <taxon>Ascomycota</taxon>
        <taxon>Pezizomycotina</taxon>
        <taxon>Dothideomycetes</taxon>
        <taxon>Pleosporomycetidae</taxon>
        <taxon>Pleosporales</taxon>
        <taxon>Pleosporineae</taxon>
        <taxon>Didymellaceae</taxon>
        <taxon>Ascochyta</taxon>
    </lineage>
</organism>
<dbReference type="Gene3D" id="1.20.1250.20">
    <property type="entry name" value="MFS general substrate transporter like domains"/>
    <property type="match status" value="1"/>
</dbReference>
<dbReference type="PANTHER" id="PTHR23502:SF60">
    <property type="entry name" value="MAJOR FACILITATOR SUPERFAMILY (MFS) PROFILE DOMAIN-CONTAINING PROTEIN-RELATED"/>
    <property type="match status" value="1"/>
</dbReference>
<feature type="transmembrane region" description="Helical" evidence="5">
    <location>
        <begin position="293"/>
        <end position="318"/>
    </location>
</feature>
<dbReference type="SUPFAM" id="SSF103473">
    <property type="entry name" value="MFS general substrate transporter"/>
    <property type="match status" value="1"/>
</dbReference>
<keyword evidence="4 5" id="KW-0472">Membrane</keyword>